<evidence type="ECO:0000256" key="5">
    <source>
        <dbReference type="SAM" id="SignalP"/>
    </source>
</evidence>
<sequence>MRKARSFLALLVALPVLGLNSPHALAAAPQTQTPARTPAQTRADCPNTMIFEVGGHLDRDATVYDPSNATLPEGVSFTKIHYSASIAPYPGDTVTLDDSVAEGITKLDAAVKEFHGACTASHLTIAGYSQGALVAGDELAALSGSNAVPHDQLNGVLYGDPRRPGANGGPGGIETNLPTILPGMTMRGPRGFGDLTVKEICNTNDGICYSENVLTNLACFVNGVVGYFTGDHGYAINPHAVSGGGDQLNRQAPKVPVCGPGLRIPHRTSHTLLNGDPAIGRQQLAGHRAAVASLLPADLRNRLAQFPPLPAAG</sequence>
<evidence type="ECO:0000256" key="4">
    <source>
        <dbReference type="ARBA" id="ARBA00023157"/>
    </source>
</evidence>
<dbReference type="Gene3D" id="3.40.50.1820">
    <property type="entry name" value="alpha/beta hydrolase"/>
    <property type="match status" value="1"/>
</dbReference>
<dbReference type="InterPro" id="IPR029058">
    <property type="entry name" value="AB_hydrolase_fold"/>
</dbReference>
<feature type="signal peptide" evidence="5">
    <location>
        <begin position="1"/>
        <end position="26"/>
    </location>
</feature>
<dbReference type="PANTHER" id="PTHR33630:SF9">
    <property type="entry name" value="CUTINASE 4"/>
    <property type="match status" value="1"/>
</dbReference>
<evidence type="ECO:0000259" key="6">
    <source>
        <dbReference type="Pfam" id="PF08237"/>
    </source>
</evidence>
<dbReference type="Pfam" id="PF08237">
    <property type="entry name" value="PE-PPE"/>
    <property type="match status" value="1"/>
</dbReference>
<evidence type="ECO:0000313" key="7">
    <source>
        <dbReference type="EMBL" id="PNE37387.1"/>
    </source>
</evidence>
<keyword evidence="4" id="KW-1015">Disulfide bond</keyword>
<dbReference type="Proteomes" id="UP000236047">
    <property type="component" value="Unassembled WGS sequence"/>
</dbReference>
<gene>
    <name evidence="7" type="ORF">AOB60_24045</name>
</gene>
<dbReference type="PANTHER" id="PTHR33630">
    <property type="entry name" value="CUTINASE RV1984C-RELATED-RELATED"/>
    <property type="match status" value="1"/>
</dbReference>
<evidence type="ECO:0000256" key="2">
    <source>
        <dbReference type="ARBA" id="ARBA00022487"/>
    </source>
</evidence>
<dbReference type="RefSeq" id="WP_073445588.1">
    <property type="nucleotide sequence ID" value="NZ_LJSN01000003.1"/>
</dbReference>
<name>A0A2N8P8P5_STRNR</name>
<organism evidence="7 8">
    <name type="scientific">Streptomyces noursei</name>
    <name type="common">Streptomyces albulus</name>
    <dbReference type="NCBI Taxonomy" id="1971"/>
    <lineage>
        <taxon>Bacteria</taxon>
        <taxon>Bacillati</taxon>
        <taxon>Actinomycetota</taxon>
        <taxon>Actinomycetes</taxon>
        <taxon>Kitasatosporales</taxon>
        <taxon>Streptomycetaceae</taxon>
        <taxon>Streptomyces</taxon>
    </lineage>
</organism>
<keyword evidence="5" id="KW-0732">Signal</keyword>
<keyword evidence="3" id="KW-0378">Hydrolase</keyword>
<reference evidence="8" key="1">
    <citation type="submission" date="2015-09" db="EMBL/GenBank/DDBJ databases">
        <authorList>
            <person name="Graham D.E."/>
            <person name="Mahan K.M."/>
            <person name="Klingeman D.M."/>
            <person name="Fida T."/>
            <person name="Giannone R.J."/>
            <person name="Hettich R.L."/>
            <person name="Parry R.J."/>
            <person name="Spain J.C."/>
        </authorList>
    </citation>
    <scope>NUCLEOTIDE SEQUENCE [LARGE SCALE GENOMIC DNA]</scope>
    <source>
        <strain evidence="8">JCM 4701</strain>
    </source>
</reference>
<comment type="caution">
    <text evidence="7">The sequence shown here is derived from an EMBL/GenBank/DDBJ whole genome shotgun (WGS) entry which is preliminary data.</text>
</comment>
<protein>
    <recommendedName>
        <fullName evidence="6">PE-PPE domain-containing protein</fullName>
    </recommendedName>
</protein>
<dbReference type="GO" id="GO:0052689">
    <property type="term" value="F:carboxylic ester hydrolase activity"/>
    <property type="evidence" value="ECO:0007669"/>
    <property type="project" value="UniProtKB-KW"/>
</dbReference>
<evidence type="ECO:0000256" key="3">
    <source>
        <dbReference type="ARBA" id="ARBA00022801"/>
    </source>
</evidence>
<evidence type="ECO:0000313" key="8">
    <source>
        <dbReference type="Proteomes" id="UP000236047"/>
    </source>
</evidence>
<feature type="domain" description="PE-PPE" evidence="6">
    <location>
        <begin position="76"/>
        <end position="241"/>
    </location>
</feature>
<proteinExistence type="inferred from homology"/>
<dbReference type="SMART" id="SM01110">
    <property type="entry name" value="Cutinase"/>
    <property type="match status" value="1"/>
</dbReference>
<keyword evidence="8" id="KW-1185">Reference proteome</keyword>
<dbReference type="EMBL" id="LJSN01000003">
    <property type="protein sequence ID" value="PNE37387.1"/>
    <property type="molecule type" value="Genomic_DNA"/>
</dbReference>
<evidence type="ECO:0000256" key="1">
    <source>
        <dbReference type="ARBA" id="ARBA00007534"/>
    </source>
</evidence>
<dbReference type="SUPFAM" id="SSF53474">
    <property type="entry name" value="alpha/beta-Hydrolases"/>
    <property type="match status" value="1"/>
</dbReference>
<dbReference type="InterPro" id="IPR013228">
    <property type="entry name" value="PE-PPE_C"/>
</dbReference>
<dbReference type="InterPro" id="IPR000675">
    <property type="entry name" value="Cutinase/axe"/>
</dbReference>
<comment type="similarity">
    <text evidence="1">Belongs to the cutinase family.</text>
</comment>
<accession>A0A2N8P8P5</accession>
<keyword evidence="2" id="KW-0719">Serine esterase</keyword>
<feature type="chain" id="PRO_5014666876" description="PE-PPE domain-containing protein" evidence="5">
    <location>
        <begin position="27"/>
        <end position="313"/>
    </location>
</feature>
<dbReference type="AlphaFoldDB" id="A0A2N8P8P5"/>